<evidence type="ECO:0000313" key="2">
    <source>
        <dbReference type="EMBL" id="KKU89025.1"/>
    </source>
</evidence>
<proteinExistence type="predicted"/>
<dbReference type="EMBL" id="LCPB01000020">
    <property type="protein sequence ID" value="KKU89025.1"/>
    <property type="molecule type" value="Genomic_DNA"/>
</dbReference>
<name>A0A0G1X3K0_9BACT</name>
<keyword evidence="1" id="KW-0812">Transmembrane</keyword>
<dbReference type="Proteomes" id="UP000033882">
    <property type="component" value="Unassembled WGS sequence"/>
</dbReference>
<protein>
    <submittedName>
        <fullName evidence="2">Uncharacterized protein</fullName>
    </submittedName>
</protein>
<evidence type="ECO:0000256" key="1">
    <source>
        <dbReference type="SAM" id="Phobius"/>
    </source>
</evidence>
<feature type="transmembrane region" description="Helical" evidence="1">
    <location>
        <begin position="55"/>
        <end position="73"/>
    </location>
</feature>
<organism evidence="2 3">
    <name type="scientific">Candidatus Wolfebacteria bacterium GW2011_GWA2_47_9b</name>
    <dbReference type="NCBI Taxonomy" id="1619005"/>
    <lineage>
        <taxon>Bacteria</taxon>
        <taxon>Candidatus Wolfeibacteriota</taxon>
    </lineage>
</organism>
<gene>
    <name evidence="2" type="ORF">UY19_C0020G0005</name>
</gene>
<dbReference type="AlphaFoldDB" id="A0A0G1X3K0"/>
<evidence type="ECO:0000313" key="3">
    <source>
        <dbReference type="Proteomes" id="UP000033882"/>
    </source>
</evidence>
<comment type="caution">
    <text evidence="2">The sequence shown here is derived from an EMBL/GenBank/DDBJ whole genome shotgun (WGS) entry which is preliminary data.</text>
</comment>
<sequence>MWILIRLAARGFCEVGCDEGHSPWGYGQWVIAPKWPLLLAWTTFLIAMSTPNTKVFTIAGWASTTLFWAMIWGKSRCDFYSLSRLDGAGYESKSGTGA</sequence>
<accession>A0A0G1X3K0</accession>
<reference evidence="2 3" key="1">
    <citation type="journal article" date="2015" name="Nature">
        <title>rRNA introns, odd ribosomes, and small enigmatic genomes across a large radiation of phyla.</title>
        <authorList>
            <person name="Brown C.T."/>
            <person name="Hug L.A."/>
            <person name="Thomas B.C."/>
            <person name="Sharon I."/>
            <person name="Castelle C.J."/>
            <person name="Singh A."/>
            <person name="Wilkins M.J."/>
            <person name="Williams K.H."/>
            <person name="Banfield J.F."/>
        </authorList>
    </citation>
    <scope>NUCLEOTIDE SEQUENCE [LARGE SCALE GENOMIC DNA]</scope>
</reference>
<keyword evidence="1" id="KW-1133">Transmembrane helix</keyword>
<keyword evidence="1" id="KW-0472">Membrane</keyword>